<dbReference type="Pfam" id="PF21365">
    <property type="entry name" value="Glyco_hydro_31_3rd"/>
    <property type="match status" value="1"/>
</dbReference>
<evidence type="ECO:0000313" key="7">
    <source>
        <dbReference type="Proteomes" id="UP000078561"/>
    </source>
</evidence>
<organism evidence="6">
    <name type="scientific">Absidia glauca</name>
    <name type="common">Pin mould</name>
    <dbReference type="NCBI Taxonomy" id="4829"/>
    <lineage>
        <taxon>Eukaryota</taxon>
        <taxon>Fungi</taxon>
        <taxon>Fungi incertae sedis</taxon>
        <taxon>Mucoromycota</taxon>
        <taxon>Mucoromycotina</taxon>
        <taxon>Mucoromycetes</taxon>
        <taxon>Mucorales</taxon>
        <taxon>Cunninghamellaceae</taxon>
        <taxon>Absidia</taxon>
    </lineage>
</organism>
<dbReference type="Proteomes" id="UP000078561">
    <property type="component" value="Unassembled WGS sequence"/>
</dbReference>
<dbReference type="OrthoDB" id="10070917at2759"/>
<keyword evidence="2" id="KW-0326">Glycosidase</keyword>
<feature type="domain" description="Glycoside hydrolase family 31 TIM barrel" evidence="4">
    <location>
        <begin position="456"/>
        <end position="714"/>
    </location>
</feature>
<dbReference type="Gene3D" id="3.20.20.80">
    <property type="entry name" value="Glycosidases"/>
    <property type="match status" value="1"/>
</dbReference>
<dbReference type="Pfam" id="PF01055">
    <property type="entry name" value="Glyco_hydro_31_2nd"/>
    <property type="match status" value="1"/>
</dbReference>
<feature type="domain" description="Glycosyl hydrolase family 31 C-terminal" evidence="5">
    <location>
        <begin position="726"/>
        <end position="804"/>
    </location>
</feature>
<dbReference type="Gene3D" id="2.60.40.1760">
    <property type="entry name" value="glycosyl hydrolase (family 31)"/>
    <property type="match status" value="1"/>
</dbReference>
<dbReference type="CDD" id="cd14752">
    <property type="entry name" value="GH31_N"/>
    <property type="match status" value="1"/>
</dbReference>
<dbReference type="OMA" id="FMTDFGE"/>
<evidence type="ECO:0000259" key="5">
    <source>
        <dbReference type="Pfam" id="PF21365"/>
    </source>
</evidence>
<dbReference type="InterPro" id="IPR011013">
    <property type="entry name" value="Gal_mutarotase_sf_dom"/>
</dbReference>
<dbReference type="InterPro" id="IPR048395">
    <property type="entry name" value="Glyco_hydro_31_C"/>
</dbReference>
<dbReference type="SUPFAM" id="SSF74650">
    <property type="entry name" value="Galactose mutarotase-like"/>
    <property type="match status" value="1"/>
</dbReference>
<dbReference type="AlphaFoldDB" id="A0A163K7E8"/>
<dbReference type="PANTHER" id="PTHR46959:SF2">
    <property type="entry name" value="SULFOQUINOVOSIDASE"/>
    <property type="match status" value="1"/>
</dbReference>
<dbReference type="PANTHER" id="PTHR46959">
    <property type="entry name" value="SULFOQUINOVOSIDASE"/>
    <property type="match status" value="1"/>
</dbReference>
<keyword evidence="2" id="KW-0378">Hydrolase</keyword>
<dbReference type="GO" id="GO:0030246">
    <property type="term" value="F:carbohydrate binding"/>
    <property type="evidence" value="ECO:0007669"/>
    <property type="project" value="InterPro"/>
</dbReference>
<dbReference type="InterPro" id="IPR017853">
    <property type="entry name" value="GH"/>
</dbReference>
<evidence type="ECO:0000256" key="3">
    <source>
        <dbReference type="SAM" id="MobiDB-lite"/>
    </source>
</evidence>
<dbReference type="GO" id="GO:0005975">
    <property type="term" value="P:carbohydrate metabolic process"/>
    <property type="evidence" value="ECO:0007669"/>
    <property type="project" value="InterPro"/>
</dbReference>
<accession>A0A163K7E8</accession>
<name>A0A163K7E8_ABSGL</name>
<evidence type="ECO:0000259" key="4">
    <source>
        <dbReference type="Pfam" id="PF01055"/>
    </source>
</evidence>
<evidence type="ECO:0000256" key="2">
    <source>
        <dbReference type="RuleBase" id="RU361185"/>
    </source>
</evidence>
<comment type="similarity">
    <text evidence="1 2">Belongs to the glycosyl hydrolase 31 family.</text>
</comment>
<dbReference type="SUPFAM" id="SSF51445">
    <property type="entry name" value="(Trans)glycosidases"/>
    <property type="match status" value="1"/>
</dbReference>
<evidence type="ECO:0008006" key="8">
    <source>
        <dbReference type="Google" id="ProtNLM"/>
    </source>
</evidence>
<gene>
    <name evidence="6" type="primary">ABSGL_11746.1 scaffold 12318</name>
</gene>
<keyword evidence="7" id="KW-1185">Reference proteome</keyword>
<feature type="region of interest" description="Disordered" evidence="3">
    <location>
        <begin position="429"/>
        <end position="455"/>
    </location>
</feature>
<evidence type="ECO:0000256" key="1">
    <source>
        <dbReference type="ARBA" id="ARBA00007806"/>
    </source>
</evidence>
<protein>
    <recommendedName>
        <fullName evidence="8">Glycoside hydrolase family 31 N-terminal domain-containing protein</fullName>
    </recommendedName>
</protein>
<reference evidence="6" key="1">
    <citation type="submission" date="2016-04" db="EMBL/GenBank/DDBJ databases">
        <authorList>
            <person name="Evans L.H."/>
            <person name="Alamgir A."/>
            <person name="Owens N."/>
            <person name="Weber N.D."/>
            <person name="Virtaneva K."/>
            <person name="Barbian K."/>
            <person name="Babar A."/>
            <person name="Rosenke K."/>
        </authorList>
    </citation>
    <scope>NUCLEOTIDE SEQUENCE [LARGE SCALE GENOMIC DNA]</scope>
    <source>
        <strain evidence="6">CBS 101.48</strain>
    </source>
</reference>
<dbReference type="STRING" id="4829.A0A163K7E8"/>
<evidence type="ECO:0000313" key="6">
    <source>
        <dbReference type="EMBL" id="SAM05871.1"/>
    </source>
</evidence>
<dbReference type="InParanoid" id="A0A163K7E8"/>
<sequence>MWANALKAVGLAPVEDYIPPRLSIGNRVLSNEFCTGHFKIQVDSERLMVTVKNLKGGVIWQSIHNEPFLSSTIGTDDFGMVSTTDSSSDTTKPSTAAGVFTPVVEHDTSATRLQTITRIAYDETEKGMVNIFGGLSPKLVLPTHMDYKLSFKEISPKQLELSVTVLNIDRPMEMYQRLLLTGLSRKEESFYGFGEQFHTVDHKGQKVPILVRGQGKGRTGSSASTLWSSTFNILAGDSLSSNCVAPFYMTSDNRGFYLTNSEYASFDLQHPDRVVVRVNSKSLEVRFIDGASLLDLLTEYTTYTGRAQSLPDWISQGAITEIQGGQEKVRQIVQRLAFYNVPLAAVCISDWTGRQLLSTSPPNEQQQQQRRRSSSSSANRSSVTPTLYTLDHDPQTYPDWLNLIQELTHKKISKGDAGEESLAATLAVTSDNDSDDGTSKQHQQPTTQPKSSSPPIRVLVSISPFLSDTAADSLNLYDHAKEAGYLVGPTDHQHPARVAPQIGNNVAMLDLTNPDARQWLKCILKKQIFDKGVSGYIADHGNILPMDPSIKLFAGQDAAAYHNRYAESWAGLHMELFKEFDLDDNDAVCFVQSGFTRSPGKIQALSTGDHTVTWSQQDGIKSAVTAMVTAGLSGFSVSHCDIGGYLTVAGGYPGTKMTRNRELLFRWMELAAFTPIFKTTEGLIPEVNAQFYDNEESYSHLAHTANLFVSLAPYRKQLFKEAQTKGWPLIRHLILYYPQDDKVKQMTWQQFLLGSALMVAPTLSPASFVKVYFPKDSRNITWRHIWTDKVYDSDGSYQAVDTPLGQPAAFVMEPRDGETGGDCLGPLLKFAALYSDSLAPRKT</sequence>
<proteinExistence type="inferred from homology"/>
<dbReference type="GO" id="GO:0004553">
    <property type="term" value="F:hydrolase activity, hydrolyzing O-glycosyl compounds"/>
    <property type="evidence" value="ECO:0007669"/>
    <property type="project" value="InterPro"/>
</dbReference>
<feature type="compositionally biased region" description="Low complexity" evidence="3">
    <location>
        <begin position="440"/>
        <end position="455"/>
    </location>
</feature>
<dbReference type="SUPFAM" id="SSF51011">
    <property type="entry name" value="Glycosyl hydrolase domain"/>
    <property type="match status" value="1"/>
</dbReference>
<dbReference type="EMBL" id="LT554473">
    <property type="protein sequence ID" value="SAM05871.1"/>
    <property type="molecule type" value="Genomic_DNA"/>
</dbReference>
<dbReference type="InterPro" id="IPR000322">
    <property type="entry name" value="Glyco_hydro_31_TIM"/>
</dbReference>
<feature type="region of interest" description="Disordered" evidence="3">
    <location>
        <begin position="358"/>
        <end position="390"/>
    </location>
</feature>
<dbReference type="InterPro" id="IPR052990">
    <property type="entry name" value="Sulfoquinovosidase_GH31"/>
</dbReference>